<dbReference type="Gene3D" id="1.10.510.10">
    <property type="entry name" value="Transferase(Phosphotransferase) domain 1"/>
    <property type="match status" value="1"/>
</dbReference>
<evidence type="ECO:0000256" key="4">
    <source>
        <dbReference type="RuleBase" id="RU000304"/>
    </source>
</evidence>
<dbReference type="SMART" id="SM00220">
    <property type="entry name" value="S_TKc"/>
    <property type="match status" value="1"/>
</dbReference>
<dbReference type="AlphaFoldDB" id="A0A813J9P8"/>
<comment type="similarity">
    <text evidence="4">Belongs to the protein kinase superfamily.</text>
</comment>
<dbReference type="InterPro" id="IPR017441">
    <property type="entry name" value="Protein_kinase_ATP_BS"/>
</dbReference>
<feature type="region of interest" description="Disordered" evidence="5">
    <location>
        <begin position="186"/>
        <end position="206"/>
    </location>
</feature>
<keyword evidence="4" id="KW-0418">Kinase</keyword>
<dbReference type="Proteomes" id="UP000626109">
    <property type="component" value="Unassembled WGS sequence"/>
</dbReference>
<evidence type="ECO:0000256" key="5">
    <source>
        <dbReference type="SAM" id="MobiDB-lite"/>
    </source>
</evidence>
<dbReference type="CDD" id="cd00180">
    <property type="entry name" value="PKc"/>
    <property type="match status" value="1"/>
</dbReference>
<dbReference type="PROSITE" id="PS00107">
    <property type="entry name" value="PROTEIN_KINASE_ATP"/>
    <property type="match status" value="1"/>
</dbReference>
<name>A0A813J9P8_POLGL</name>
<sequence length="206" mass="23200">MRLGRKEHWLLHLDDLELEPRTIIGQGTYATVLLGKAHGMQVAVKHTKSFDSSSENYIASLEYLQTHINELRVLRHARHPNIVYFHGAVFMRKLGVALVMELVNGPSMSNFIQRDTSCKLLPKLTPNIRHRLLLGIASALWYLHKRSPSIVHGDMKPDNICIESPQLETPKPKLLDFGQSRVLSSGAEKLGGTVSSNPPRCSREQH</sequence>
<evidence type="ECO:0000313" key="8">
    <source>
        <dbReference type="Proteomes" id="UP000626109"/>
    </source>
</evidence>
<evidence type="ECO:0000256" key="2">
    <source>
        <dbReference type="ARBA" id="ARBA00022840"/>
    </source>
</evidence>
<keyword evidence="2 3" id="KW-0067">ATP-binding</keyword>
<evidence type="ECO:0000256" key="3">
    <source>
        <dbReference type="PROSITE-ProRule" id="PRU10141"/>
    </source>
</evidence>
<organism evidence="7 8">
    <name type="scientific">Polarella glacialis</name>
    <name type="common">Dinoflagellate</name>
    <dbReference type="NCBI Taxonomy" id="89957"/>
    <lineage>
        <taxon>Eukaryota</taxon>
        <taxon>Sar</taxon>
        <taxon>Alveolata</taxon>
        <taxon>Dinophyceae</taxon>
        <taxon>Suessiales</taxon>
        <taxon>Suessiaceae</taxon>
        <taxon>Polarella</taxon>
    </lineage>
</organism>
<dbReference type="PANTHER" id="PTHR44329:SF298">
    <property type="entry name" value="MIXED LINEAGE KINASE DOMAIN-LIKE PROTEIN"/>
    <property type="match status" value="1"/>
</dbReference>
<comment type="caution">
    <text evidence="7">The sequence shown here is derived from an EMBL/GenBank/DDBJ whole genome shotgun (WGS) entry which is preliminary data.</text>
</comment>
<keyword evidence="1 3" id="KW-0547">Nucleotide-binding</keyword>
<dbReference type="PROSITE" id="PS50011">
    <property type="entry name" value="PROTEIN_KINASE_DOM"/>
    <property type="match status" value="1"/>
</dbReference>
<accession>A0A813J9P8</accession>
<keyword evidence="4" id="KW-0723">Serine/threonine-protein kinase</keyword>
<dbReference type="PANTHER" id="PTHR44329">
    <property type="entry name" value="SERINE/THREONINE-PROTEIN KINASE TNNI3K-RELATED"/>
    <property type="match status" value="1"/>
</dbReference>
<dbReference type="GO" id="GO:0005524">
    <property type="term" value="F:ATP binding"/>
    <property type="evidence" value="ECO:0007669"/>
    <property type="project" value="UniProtKB-UniRule"/>
</dbReference>
<keyword evidence="4" id="KW-0808">Transferase</keyword>
<feature type="binding site" evidence="3">
    <location>
        <position position="45"/>
    </location>
    <ligand>
        <name>ATP</name>
        <dbReference type="ChEBI" id="CHEBI:30616"/>
    </ligand>
</feature>
<evidence type="ECO:0000259" key="6">
    <source>
        <dbReference type="PROSITE" id="PS50011"/>
    </source>
</evidence>
<dbReference type="EMBL" id="CAJNNW010025343">
    <property type="protein sequence ID" value="CAE8676921.1"/>
    <property type="molecule type" value="Genomic_DNA"/>
</dbReference>
<dbReference type="InterPro" id="IPR051681">
    <property type="entry name" value="Ser/Thr_Kinases-Pseudokinases"/>
</dbReference>
<dbReference type="Gene3D" id="3.30.200.20">
    <property type="entry name" value="Phosphorylase Kinase, domain 1"/>
    <property type="match status" value="1"/>
</dbReference>
<evidence type="ECO:0000256" key="1">
    <source>
        <dbReference type="ARBA" id="ARBA00022741"/>
    </source>
</evidence>
<dbReference type="Pfam" id="PF00069">
    <property type="entry name" value="Pkinase"/>
    <property type="match status" value="1"/>
</dbReference>
<dbReference type="InterPro" id="IPR011009">
    <property type="entry name" value="Kinase-like_dom_sf"/>
</dbReference>
<dbReference type="InterPro" id="IPR000719">
    <property type="entry name" value="Prot_kinase_dom"/>
</dbReference>
<dbReference type="SUPFAM" id="SSF56112">
    <property type="entry name" value="Protein kinase-like (PK-like)"/>
    <property type="match status" value="1"/>
</dbReference>
<feature type="domain" description="Protein kinase" evidence="6">
    <location>
        <begin position="18"/>
        <end position="206"/>
    </location>
</feature>
<dbReference type="InterPro" id="IPR008271">
    <property type="entry name" value="Ser/Thr_kinase_AS"/>
</dbReference>
<proteinExistence type="inferred from homology"/>
<dbReference type="GO" id="GO:0004674">
    <property type="term" value="F:protein serine/threonine kinase activity"/>
    <property type="evidence" value="ECO:0007669"/>
    <property type="project" value="UniProtKB-KW"/>
</dbReference>
<protein>
    <recommendedName>
        <fullName evidence="6">Protein kinase domain-containing protein</fullName>
    </recommendedName>
</protein>
<evidence type="ECO:0000313" key="7">
    <source>
        <dbReference type="EMBL" id="CAE8676921.1"/>
    </source>
</evidence>
<gene>
    <name evidence="7" type="ORF">PGLA2088_LOCUS20101</name>
</gene>
<reference evidence="7" key="1">
    <citation type="submission" date="2021-02" db="EMBL/GenBank/DDBJ databases">
        <authorList>
            <person name="Dougan E. K."/>
            <person name="Rhodes N."/>
            <person name="Thang M."/>
            <person name="Chan C."/>
        </authorList>
    </citation>
    <scope>NUCLEOTIDE SEQUENCE</scope>
</reference>
<dbReference type="PROSITE" id="PS00108">
    <property type="entry name" value="PROTEIN_KINASE_ST"/>
    <property type="match status" value="1"/>
</dbReference>